<dbReference type="Proteomes" id="UP000265000">
    <property type="component" value="Unplaced"/>
</dbReference>
<dbReference type="GO" id="GO:0005764">
    <property type="term" value="C:lysosome"/>
    <property type="evidence" value="ECO:0007669"/>
    <property type="project" value="UniProtKB-SubCell"/>
</dbReference>
<organism evidence="11 12">
    <name type="scientific">Fundulus heteroclitus</name>
    <name type="common">Killifish</name>
    <name type="synonym">Mummichog</name>
    <dbReference type="NCBI Taxonomy" id="8078"/>
    <lineage>
        <taxon>Eukaryota</taxon>
        <taxon>Metazoa</taxon>
        <taxon>Chordata</taxon>
        <taxon>Craniata</taxon>
        <taxon>Vertebrata</taxon>
        <taxon>Euteleostomi</taxon>
        <taxon>Actinopterygii</taxon>
        <taxon>Neopterygii</taxon>
        <taxon>Teleostei</taxon>
        <taxon>Neoteleostei</taxon>
        <taxon>Acanthomorphata</taxon>
        <taxon>Ovalentaria</taxon>
        <taxon>Atherinomorphae</taxon>
        <taxon>Cyprinodontiformes</taxon>
        <taxon>Fundulidae</taxon>
        <taxon>Fundulus</taxon>
    </lineage>
</organism>
<name>A0A3Q2PAV0_FUNHE</name>
<dbReference type="GeneTree" id="ENSGT00940000155779"/>
<feature type="transmembrane region" description="Helical" evidence="10">
    <location>
        <begin position="40"/>
        <end position="59"/>
    </location>
</feature>
<sequence length="302" mass="34769">ITLMHSLLSVYSFRVYILLLLILLYSYFLSAPSTPNQIPFLLTHILGLFLIHVLFLICIQAHPDTEVHTISLYNGLKSLMPLWVQVQNFRKAIEEIMNQSPEGVHLLCFSQGGVICRAVLSTSPNHNVHTFIALSSPLAGHSSRLHTNINYLKDNKYNFTWSATMEWGQKFQFIMVSLCADPHHRADYLRGNTFLPLINGEKPHKLMKDWRENFLRIKKMVLIGGPDDGVITPWQSSHYGFYDASEDVVEMRNQEFYKRDTFGLRTLDARGDVSMCVQSGVEHTKWHSNITVFNNCIKKWLI</sequence>
<dbReference type="PANTHER" id="PTHR11247">
    <property type="entry name" value="PALMITOYL-PROTEIN THIOESTERASE/DOLICHYLDIPHOSPHATASE 1"/>
    <property type="match status" value="1"/>
</dbReference>
<comment type="subcellular location">
    <subcellularLocation>
        <location evidence="1">Lysosome</location>
    </subcellularLocation>
</comment>
<comment type="catalytic activity">
    <reaction evidence="8">
        <text>S-hexadecanoyl-N-acetylcysteamine + H2O = N-acetylcysteamine + hexadecanoate + H(+)</text>
        <dbReference type="Rhea" id="RHEA:84099"/>
        <dbReference type="ChEBI" id="CHEBI:7896"/>
        <dbReference type="ChEBI" id="CHEBI:15377"/>
        <dbReference type="ChEBI" id="CHEBI:15378"/>
        <dbReference type="ChEBI" id="CHEBI:74410"/>
        <dbReference type="ChEBI" id="CHEBI:233601"/>
    </reaction>
</comment>
<keyword evidence="10" id="KW-1133">Transmembrane helix</keyword>
<evidence type="ECO:0000256" key="5">
    <source>
        <dbReference type="ARBA" id="ARBA00023180"/>
    </source>
</evidence>
<evidence type="ECO:0000256" key="9">
    <source>
        <dbReference type="ARBA" id="ARBA00093353"/>
    </source>
</evidence>
<keyword evidence="10" id="KW-0812">Transmembrane</keyword>
<dbReference type="InterPro" id="IPR029058">
    <property type="entry name" value="AB_hydrolase_fold"/>
</dbReference>
<dbReference type="STRING" id="8078.ENSFHEP00000009736"/>
<dbReference type="EC" id="3.1.2.2" evidence="7"/>
<keyword evidence="6" id="KW-0458">Lysosome</keyword>
<evidence type="ECO:0000256" key="2">
    <source>
        <dbReference type="ARBA" id="ARBA00010758"/>
    </source>
</evidence>
<dbReference type="SUPFAM" id="SSF53474">
    <property type="entry name" value="alpha/beta-Hydrolases"/>
    <property type="match status" value="1"/>
</dbReference>
<reference evidence="11" key="1">
    <citation type="submission" date="2025-08" db="UniProtKB">
        <authorList>
            <consortium name="Ensembl"/>
        </authorList>
    </citation>
    <scope>IDENTIFICATION</scope>
</reference>
<evidence type="ECO:0000256" key="3">
    <source>
        <dbReference type="ARBA" id="ARBA00022729"/>
    </source>
</evidence>
<dbReference type="Pfam" id="PF02089">
    <property type="entry name" value="Palm_thioest"/>
    <property type="match status" value="1"/>
</dbReference>
<evidence type="ECO:0000313" key="11">
    <source>
        <dbReference type="Ensembl" id="ENSFHEP00000009736.1"/>
    </source>
</evidence>
<dbReference type="Ensembl" id="ENSFHET00000016272.1">
    <property type="protein sequence ID" value="ENSFHEP00000009736.1"/>
    <property type="gene ID" value="ENSFHEG00000011652.1"/>
</dbReference>
<proteinExistence type="inferred from homology"/>
<keyword evidence="5" id="KW-0325">Glycoprotein</keyword>
<keyword evidence="12" id="KW-1185">Reference proteome</keyword>
<dbReference type="AlphaFoldDB" id="A0A3Q2PAV0"/>
<evidence type="ECO:0000256" key="1">
    <source>
        <dbReference type="ARBA" id="ARBA00004371"/>
    </source>
</evidence>
<evidence type="ECO:0000256" key="7">
    <source>
        <dbReference type="ARBA" id="ARBA00038848"/>
    </source>
</evidence>
<dbReference type="Gene3D" id="3.40.50.1820">
    <property type="entry name" value="alpha/beta hydrolase"/>
    <property type="match status" value="1"/>
</dbReference>
<feature type="transmembrane region" description="Helical" evidence="10">
    <location>
        <begin position="7"/>
        <end position="28"/>
    </location>
</feature>
<keyword evidence="4" id="KW-0378">Hydrolase</keyword>
<comment type="similarity">
    <text evidence="2">Belongs to the palmitoyl-protein thioesterase family.</text>
</comment>
<evidence type="ECO:0000256" key="8">
    <source>
        <dbReference type="ARBA" id="ARBA00093223"/>
    </source>
</evidence>
<evidence type="ECO:0000256" key="4">
    <source>
        <dbReference type="ARBA" id="ARBA00022801"/>
    </source>
</evidence>
<evidence type="ECO:0000313" key="12">
    <source>
        <dbReference type="Proteomes" id="UP000265000"/>
    </source>
</evidence>
<dbReference type="GO" id="GO:0016790">
    <property type="term" value="F:thiolester hydrolase activity"/>
    <property type="evidence" value="ECO:0007669"/>
    <property type="project" value="UniProtKB-ARBA"/>
</dbReference>
<comment type="function">
    <text evidence="9">Catalyzes the cleavage of thioester bonds from S-palmitoyl-CoA or S-palmitoyl-N-acetylcysteamine (unbranched structures) but does not have activity against palmitoylcysteine or palmitoylated proteins, branched structures or bulky head groups. Conversely, hydrolyzes both long and short chain fatty acyl-CoA substrate.</text>
</comment>
<keyword evidence="10" id="KW-0472">Membrane</keyword>
<accession>A0A3Q2PAV0</accession>
<dbReference type="GO" id="GO:0098599">
    <property type="term" value="F:palmitoyl hydrolase activity"/>
    <property type="evidence" value="ECO:0007669"/>
    <property type="project" value="UniProtKB-ARBA"/>
</dbReference>
<keyword evidence="3" id="KW-0732">Signal</keyword>
<protein>
    <recommendedName>
        <fullName evidence="7">palmitoyl-CoA hydrolase</fullName>
        <ecNumber evidence="7">3.1.2.2</ecNumber>
    </recommendedName>
</protein>
<reference evidence="11" key="2">
    <citation type="submission" date="2025-09" db="UniProtKB">
        <authorList>
            <consortium name="Ensembl"/>
        </authorList>
    </citation>
    <scope>IDENTIFICATION</scope>
</reference>
<evidence type="ECO:0000256" key="6">
    <source>
        <dbReference type="ARBA" id="ARBA00023228"/>
    </source>
</evidence>
<dbReference type="PANTHER" id="PTHR11247:SF71">
    <property type="entry name" value="ZGC:66024"/>
    <property type="match status" value="1"/>
</dbReference>
<evidence type="ECO:0000256" key="10">
    <source>
        <dbReference type="SAM" id="Phobius"/>
    </source>
</evidence>
<dbReference type="FunFam" id="3.40.50.1820:FF:000037">
    <property type="entry name" value="Lysosomal thioesterase PPT2 homolog"/>
    <property type="match status" value="1"/>
</dbReference>